<dbReference type="NCBIfam" id="NF040570">
    <property type="entry name" value="guided_TnpB"/>
    <property type="match status" value="1"/>
</dbReference>
<dbReference type="Proteomes" id="UP001050975">
    <property type="component" value="Unassembled WGS sequence"/>
</dbReference>
<keyword evidence="4" id="KW-1185">Reference proteome</keyword>
<gene>
    <name evidence="3" type="ORF">MiSe_78590</name>
</gene>
<dbReference type="InterPro" id="IPR010095">
    <property type="entry name" value="Cas12f1-like_TNB"/>
</dbReference>
<dbReference type="EMBL" id="BLAY01000195">
    <property type="protein sequence ID" value="GET43039.1"/>
    <property type="molecule type" value="Genomic_DNA"/>
</dbReference>
<organism evidence="3 4">
    <name type="scientific">Microseira wollei NIES-4236</name>
    <dbReference type="NCBI Taxonomy" id="2530354"/>
    <lineage>
        <taxon>Bacteria</taxon>
        <taxon>Bacillati</taxon>
        <taxon>Cyanobacteriota</taxon>
        <taxon>Cyanophyceae</taxon>
        <taxon>Oscillatoriophycideae</taxon>
        <taxon>Aerosakkonematales</taxon>
        <taxon>Aerosakkonemataceae</taxon>
        <taxon>Microseira</taxon>
    </lineage>
</organism>
<dbReference type="Pfam" id="PF07282">
    <property type="entry name" value="Cas12f1-like_TNB"/>
    <property type="match status" value="1"/>
</dbReference>
<protein>
    <submittedName>
        <fullName evidence="3">IS891/IS1136/IS1341 transposase</fullName>
    </submittedName>
</protein>
<keyword evidence="1" id="KW-0238">DNA-binding</keyword>
<feature type="domain" description="Cas12f1-like TNB" evidence="2">
    <location>
        <begin position="16"/>
        <end position="83"/>
    </location>
</feature>
<evidence type="ECO:0000259" key="2">
    <source>
        <dbReference type="Pfam" id="PF07282"/>
    </source>
</evidence>
<comment type="caution">
    <text evidence="3">The sequence shown here is derived from an EMBL/GenBank/DDBJ whole genome shotgun (WGS) entry which is preliminary data.</text>
</comment>
<sequence>MVKNPKLARQIADAAWGELVRQLEYKAKWYGRTLVKIDRWFPSSKRCGSCGHILESLPLSVREWDCPSCGTHHDRDINAARNILAVGHTVTACGANVISCPVASVAFGEQRGWGSKGELGEKKRFFAQSTIHN</sequence>
<name>A0AAV3XKN8_9CYAN</name>
<dbReference type="AlphaFoldDB" id="A0AAV3XKN8"/>
<evidence type="ECO:0000313" key="3">
    <source>
        <dbReference type="EMBL" id="GET43039.1"/>
    </source>
</evidence>
<evidence type="ECO:0000256" key="1">
    <source>
        <dbReference type="ARBA" id="ARBA00023125"/>
    </source>
</evidence>
<evidence type="ECO:0000313" key="4">
    <source>
        <dbReference type="Proteomes" id="UP001050975"/>
    </source>
</evidence>
<accession>A0AAV3XKN8</accession>
<proteinExistence type="predicted"/>
<dbReference type="GO" id="GO:0003677">
    <property type="term" value="F:DNA binding"/>
    <property type="evidence" value="ECO:0007669"/>
    <property type="project" value="UniProtKB-KW"/>
</dbReference>
<reference evidence="3" key="1">
    <citation type="submission" date="2019-10" db="EMBL/GenBank/DDBJ databases">
        <title>Draft genome sequece of Microseira wollei NIES-4236.</title>
        <authorList>
            <person name="Yamaguchi H."/>
            <person name="Suzuki S."/>
            <person name="Kawachi M."/>
        </authorList>
    </citation>
    <scope>NUCLEOTIDE SEQUENCE</scope>
    <source>
        <strain evidence="3">NIES-4236</strain>
    </source>
</reference>